<keyword evidence="1" id="KW-0472">Membrane</keyword>
<gene>
    <name evidence="2" type="ORF">JKP88DRAFT_315717</name>
</gene>
<keyword evidence="3" id="KW-1185">Reference proteome</keyword>
<feature type="transmembrane region" description="Helical" evidence="1">
    <location>
        <begin position="26"/>
        <end position="44"/>
    </location>
</feature>
<reference evidence="2" key="1">
    <citation type="submission" date="2021-02" db="EMBL/GenBank/DDBJ databases">
        <title>First Annotated Genome of the Yellow-green Alga Tribonema minus.</title>
        <authorList>
            <person name="Mahan K.M."/>
        </authorList>
    </citation>
    <scope>NUCLEOTIDE SEQUENCE</scope>
    <source>
        <strain evidence="2">UTEX B ZZ1240</strain>
    </source>
</reference>
<sequence length="147" mass="15891">MFAADAVRGLLALAEDSDPRRALCDFGNYCYVVVVALVGLHLVLGRMPVIGKHLSSALLVPCRATMCVLCHTKLADYLIFAASDIASHNWSSPYLTSSSLCWLLFWTTCVAGLHSNVEPKPQLARRRAPVAEVIPPDTLDDNPTAPG</sequence>
<protein>
    <submittedName>
        <fullName evidence="2">Uncharacterized protein</fullName>
    </submittedName>
</protein>
<evidence type="ECO:0000256" key="1">
    <source>
        <dbReference type="SAM" id="Phobius"/>
    </source>
</evidence>
<name>A0A835Z0L0_9STRA</name>
<keyword evidence="1" id="KW-1133">Transmembrane helix</keyword>
<proteinExistence type="predicted"/>
<keyword evidence="1" id="KW-0812">Transmembrane</keyword>
<evidence type="ECO:0000313" key="3">
    <source>
        <dbReference type="Proteomes" id="UP000664859"/>
    </source>
</evidence>
<accession>A0A835Z0L0</accession>
<organism evidence="2 3">
    <name type="scientific">Tribonema minus</name>
    <dbReference type="NCBI Taxonomy" id="303371"/>
    <lineage>
        <taxon>Eukaryota</taxon>
        <taxon>Sar</taxon>
        <taxon>Stramenopiles</taxon>
        <taxon>Ochrophyta</taxon>
        <taxon>PX clade</taxon>
        <taxon>Xanthophyceae</taxon>
        <taxon>Tribonematales</taxon>
        <taxon>Tribonemataceae</taxon>
        <taxon>Tribonema</taxon>
    </lineage>
</organism>
<comment type="caution">
    <text evidence="2">The sequence shown here is derived from an EMBL/GenBank/DDBJ whole genome shotgun (WGS) entry which is preliminary data.</text>
</comment>
<evidence type="ECO:0000313" key="2">
    <source>
        <dbReference type="EMBL" id="KAG5184139.1"/>
    </source>
</evidence>
<feature type="transmembrane region" description="Helical" evidence="1">
    <location>
        <begin position="94"/>
        <end position="117"/>
    </location>
</feature>
<dbReference type="EMBL" id="JAFCMP010000179">
    <property type="protein sequence ID" value="KAG5184139.1"/>
    <property type="molecule type" value="Genomic_DNA"/>
</dbReference>
<dbReference type="AlphaFoldDB" id="A0A835Z0L0"/>
<dbReference type="Proteomes" id="UP000664859">
    <property type="component" value="Unassembled WGS sequence"/>
</dbReference>